<dbReference type="Gene3D" id="3.60.40.10">
    <property type="entry name" value="PPM-type phosphatase domain"/>
    <property type="match status" value="1"/>
</dbReference>
<feature type="compositionally biased region" description="Pro residues" evidence="2">
    <location>
        <begin position="192"/>
        <end position="207"/>
    </location>
</feature>
<accession>A0A7X0EUC7</accession>
<evidence type="ECO:0000256" key="2">
    <source>
        <dbReference type="SAM" id="MobiDB-lite"/>
    </source>
</evidence>
<evidence type="ECO:0000313" key="5">
    <source>
        <dbReference type="Proteomes" id="UP000583800"/>
    </source>
</evidence>
<dbReference type="CDD" id="cd16936">
    <property type="entry name" value="HATPase_RsbW-like"/>
    <property type="match status" value="1"/>
</dbReference>
<dbReference type="Gene3D" id="3.30.450.40">
    <property type="match status" value="1"/>
</dbReference>
<name>A0A7X0EUC7_9ACTN</name>
<dbReference type="SMART" id="SM00331">
    <property type="entry name" value="PP2C_SIG"/>
    <property type="match status" value="1"/>
</dbReference>
<dbReference type="Gene3D" id="3.30.450.20">
    <property type="entry name" value="PAS domain"/>
    <property type="match status" value="1"/>
</dbReference>
<dbReference type="SUPFAM" id="SSF55781">
    <property type="entry name" value="GAF domain-like"/>
    <property type="match status" value="1"/>
</dbReference>
<dbReference type="Pfam" id="PF01590">
    <property type="entry name" value="GAF"/>
    <property type="match status" value="1"/>
</dbReference>
<feature type="region of interest" description="Disordered" evidence="2">
    <location>
        <begin position="185"/>
        <end position="280"/>
    </location>
</feature>
<dbReference type="PANTHER" id="PTHR43156:SF2">
    <property type="entry name" value="STAGE II SPORULATION PROTEIN E"/>
    <property type="match status" value="1"/>
</dbReference>
<feature type="region of interest" description="Disordered" evidence="2">
    <location>
        <begin position="639"/>
        <end position="742"/>
    </location>
</feature>
<feature type="compositionally biased region" description="Low complexity" evidence="2">
    <location>
        <begin position="262"/>
        <end position="273"/>
    </location>
</feature>
<evidence type="ECO:0000313" key="4">
    <source>
        <dbReference type="EMBL" id="MBB6344627.1"/>
    </source>
</evidence>
<dbReference type="InterPro" id="IPR036457">
    <property type="entry name" value="PPM-type-like_dom_sf"/>
</dbReference>
<keyword evidence="5" id="KW-1185">Reference proteome</keyword>
<dbReference type="InterPro" id="IPR003018">
    <property type="entry name" value="GAF"/>
</dbReference>
<dbReference type="InterPro" id="IPR000014">
    <property type="entry name" value="PAS"/>
</dbReference>
<dbReference type="InterPro" id="IPR013767">
    <property type="entry name" value="PAS_fold"/>
</dbReference>
<proteinExistence type="predicted"/>
<dbReference type="GO" id="GO:0006355">
    <property type="term" value="P:regulation of DNA-templated transcription"/>
    <property type="evidence" value="ECO:0007669"/>
    <property type="project" value="InterPro"/>
</dbReference>
<reference evidence="4 5" key="1">
    <citation type="submission" date="2020-08" db="EMBL/GenBank/DDBJ databases">
        <title>Sequencing the genomes of 1000 actinobacteria strains.</title>
        <authorList>
            <person name="Klenk H.-P."/>
        </authorList>
    </citation>
    <scope>NUCLEOTIDE SEQUENCE [LARGE SCALE GENOMIC DNA]</scope>
    <source>
        <strain evidence="4 5">DSM 45913</strain>
    </source>
</reference>
<dbReference type="Pfam" id="PF07228">
    <property type="entry name" value="SpoIIE"/>
    <property type="match status" value="1"/>
</dbReference>
<evidence type="ECO:0000256" key="1">
    <source>
        <dbReference type="ARBA" id="ARBA00022801"/>
    </source>
</evidence>
<feature type="region of interest" description="Disordered" evidence="2">
    <location>
        <begin position="382"/>
        <end position="457"/>
    </location>
</feature>
<dbReference type="RefSeq" id="WP_185082717.1">
    <property type="nucleotide sequence ID" value="NZ_JACHJB010000001.1"/>
</dbReference>
<dbReference type="InterPro" id="IPR001932">
    <property type="entry name" value="PPM-type_phosphatase-like_dom"/>
</dbReference>
<dbReference type="PROSITE" id="PS50112">
    <property type="entry name" value="PAS"/>
    <property type="match status" value="1"/>
</dbReference>
<feature type="compositionally biased region" description="Gly residues" evidence="2">
    <location>
        <begin position="726"/>
        <end position="740"/>
    </location>
</feature>
<dbReference type="PANTHER" id="PTHR43156">
    <property type="entry name" value="STAGE II SPORULATION PROTEIN E-RELATED"/>
    <property type="match status" value="1"/>
</dbReference>
<dbReference type="CDD" id="cd00130">
    <property type="entry name" value="PAS"/>
    <property type="match status" value="1"/>
</dbReference>
<dbReference type="InterPro" id="IPR052016">
    <property type="entry name" value="Bact_Sigma-Reg"/>
</dbReference>
<feature type="compositionally biased region" description="Basic and acidic residues" evidence="2">
    <location>
        <begin position="382"/>
        <end position="402"/>
    </location>
</feature>
<feature type="compositionally biased region" description="Basic and acidic residues" evidence="2">
    <location>
        <begin position="420"/>
        <end position="441"/>
    </location>
</feature>
<dbReference type="SMART" id="SM00065">
    <property type="entry name" value="GAF"/>
    <property type="match status" value="1"/>
</dbReference>
<dbReference type="InterPro" id="IPR036890">
    <property type="entry name" value="HATPase_C_sf"/>
</dbReference>
<dbReference type="SMART" id="SM00091">
    <property type="entry name" value="PAS"/>
    <property type="match status" value="1"/>
</dbReference>
<dbReference type="SUPFAM" id="SSF55785">
    <property type="entry name" value="PYP-like sensor domain (PAS domain)"/>
    <property type="match status" value="1"/>
</dbReference>
<sequence length="1058" mass="109924">MSSRAFDGTPHAPAAARRFVRRVLADWRLGDLADDAVLLTSELVTNAVVHAGTGVELTCRLVPHADPPVLEIEVGDHRPALTVAAPGRGLTLAGMLADGWGVTYTGTRKRVWVRLELPGGADARHAEPEPSASLETLHVGVVVTGPDGRVLSWSPEARALLGWWPEQVTGRPLAWLLARDRTSLPPRHHLSPTPPTAPPDGPSPTVPPDDRSPTSPTTPPDGRSPSSPAAAGGVGSSASLPPPPGGRSPDVSPSGPPPRDGSPPAGAFAGGPSPLDPSRVGRWRGEAWMRHADGRPVPVYVSHVRARAGCSVWMVAPQEHRYVLATPAAPLRRETASRIKDVLGHDRPLADLLDTVAQIVHSAGGGDASYVLLRDDDNRLPARGGDHVRSVDARHPHGRAADGRAGGGPGADRPGAVRGTDGRGTDGRGTDGRGTDGRGTDGRGTVRKGARAGQGGKGFGVAAGTGATAGLVGVLTTGVFGTDHRSPVVVGDVLTADVELAQRLRARSLACAPLVVADEVIGHLVVTAAEPFRFDDELAEVLGHIAGQVAATVHRERAAERERARHGRLSFLAEAGELLAGARDEELIAALTAQLVVPKIATWAAVYLTDLAGMTRLAHVWHSDERLNADLRLSLPAIPGAHAAPSGTSRPDPGPSPDLAGRPLEHARPAADDLPAGAGTDDPQKRQGAPREGHGVPRTGEDVLREGRGISRTGQGVARAGRDAGRGAGQGSGRGEGQGAEGVWPIGEETVLSFPLLTQGRSYGALVIGRAEPTLPLELAGLLTDLCRLVALNLHTAMLYARQATTSRALQRGLLPGGVASMPGVESAVVYQPAEEGADVGGDFYDLFVVGDHWCFALGDVCGSGPEAAAATGLARHAVRLLAKERYTVADILHRLNRTLLEDGEEGRFLSLLCGELAPLPRGGALCTVACAGHPPPLLLRVDGTVETVATPQLLLGIEHEVRFFTETFELAPGEVLLCVTDGVTERRSGGRLLDDDDGLARLLAGCAGLSAHAVAERVRQAVEEFAAEPSGDDVALLVLKATPPAGVRAGARRAPTC</sequence>
<organism evidence="4 5">
    <name type="scientific">Nonomuraea muscovyensis</name>
    <dbReference type="NCBI Taxonomy" id="1124761"/>
    <lineage>
        <taxon>Bacteria</taxon>
        <taxon>Bacillati</taxon>
        <taxon>Actinomycetota</taxon>
        <taxon>Actinomycetes</taxon>
        <taxon>Streptosporangiales</taxon>
        <taxon>Streptosporangiaceae</taxon>
        <taxon>Nonomuraea</taxon>
    </lineage>
</organism>
<dbReference type="InterPro" id="IPR029016">
    <property type="entry name" value="GAF-like_dom_sf"/>
</dbReference>
<protein>
    <submittedName>
        <fullName evidence="4">Serine phosphatase RsbU (Regulator of sigma subunit)/PAS domain-containing protein</fullName>
    </submittedName>
</protein>
<dbReference type="EMBL" id="JACHJB010000001">
    <property type="protein sequence ID" value="MBB6344627.1"/>
    <property type="molecule type" value="Genomic_DNA"/>
</dbReference>
<feature type="compositionally biased region" description="Low complexity" evidence="2">
    <location>
        <begin position="220"/>
        <end position="239"/>
    </location>
</feature>
<feature type="compositionally biased region" description="Basic and acidic residues" evidence="2">
    <location>
        <begin position="682"/>
        <end position="709"/>
    </location>
</feature>
<gene>
    <name evidence="4" type="ORF">FHU36_001136</name>
</gene>
<dbReference type="Pfam" id="PF00989">
    <property type="entry name" value="PAS"/>
    <property type="match status" value="1"/>
</dbReference>
<dbReference type="Gene3D" id="3.30.565.10">
    <property type="entry name" value="Histidine kinase-like ATPase, C-terminal domain"/>
    <property type="match status" value="1"/>
</dbReference>
<dbReference type="InterPro" id="IPR035965">
    <property type="entry name" value="PAS-like_dom_sf"/>
</dbReference>
<evidence type="ECO:0000259" key="3">
    <source>
        <dbReference type="PROSITE" id="PS50112"/>
    </source>
</evidence>
<dbReference type="GO" id="GO:0016791">
    <property type="term" value="F:phosphatase activity"/>
    <property type="evidence" value="ECO:0007669"/>
    <property type="project" value="TreeGrafter"/>
</dbReference>
<dbReference type="SUPFAM" id="SSF81606">
    <property type="entry name" value="PP2C-like"/>
    <property type="match status" value="1"/>
</dbReference>
<dbReference type="Proteomes" id="UP000583800">
    <property type="component" value="Unassembled WGS sequence"/>
</dbReference>
<comment type="caution">
    <text evidence="4">The sequence shown here is derived from an EMBL/GenBank/DDBJ whole genome shotgun (WGS) entry which is preliminary data.</text>
</comment>
<dbReference type="FunFam" id="3.60.40.10:FF:000034">
    <property type="entry name" value="PAS domain S-box protein"/>
    <property type="match status" value="1"/>
</dbReference>
<feature type="domain" description="PAS" evidence="3">
    <location>
        <begin position="126"/>
        <end position="171"/>
    </location>
</feature>
<keyword evidence="1" id="KW-0378">Hydrolase</keyword>
<dbReference type="AlphaFoldDB" id="A0A7X0EUC7"/>